<dbReference type="InParanoid" id="A0A2K3CRI2"/>
<dbReference type="AlphaFoldDB" id="A0A2K3CRI2"/>
<dbReference type="GeneID" id="66057145"/>
<accession>A0A2K3CRI2</accession>
<evidence type="ECO:0000313" key="1">
    <source>
        <dbReference type="EMBL" id="PNW70893.1"/>
    </source>
</evidence>
<dbReference type="Proteomes" id="UP000006906">
    <property type="component" value="Chromosome 17"/>
</dbReference>
<gene>
    <name evidence="1" type="ORF">CHLRE_17g737800v5</name>
</gene>
<dbReference type="KEGG" id="cre:CHLRE_17g737800v5"/>
<proteinExistence type="predicted"/>
<dbReference type="RefSeq" id="XP_042915043.1">
    <property type="nucleotide sequence ID" value="XM_043072584.1"/>
</dbReference>
<protein>
    <submittedName>
        <fullName evidence="1">Uncharacterized protein</fullName>
    </submittedName>
</protein>
<reference evidence="1 2" key="1">
    <citation type="journal article" date="2007" name="Science">
        <title>The Chlamydomonas genome reveals the evolution of key animal and plant functions.</title>
        <authorList>
            <person name="Merchant S.S."/>
            <person name="Prochnik S.E."/>
            <person name="Vallon O."/>
            <person name="Harris E.H."/>
            <person name="Karpowicz S.J."/>
            <person name="Witman G.B."/>
            <person name="Terry A."/>
            <person name="Salamov A."/>
            <person name="Fritz-Laylin L.K."/>
            <person name="Marechal-Drouard L."/>
            <person name="Marshall W.F."/>
            <person name="Qu L.H."/>
            <person name="Nelson D.R."/>
            <person name="Sanderfoot A.A."/>
            <person name="Spalding M.H."/>
            <person name="Kapitonov V.V."/>
            <person name="Ren Q."/>
            <person name="Ferris P."/>
            <person name="Lindquist E."/>
            <person name="Shapiro H."/>
            <person name="Lucas S.M."/>
            <person name="Grimwood J."/>
            <person name="Schmutz J."/>
            <person name="Cardol P."/>
            <person name="Cerutti H."/>
            <person name="Chanfreau G."/>
            <person name="Chen C.L."/>
            <person name="Cognat V."/>
            <person name="Croft M.T."/>
            <person name="Dent R."/>
            <person name="Dutcher S."/>
            <person name="Fernandez E."/>
            <person name="Fukuzawa H."/>
            <person name="Gonzalez-Ballester D."/>
            <person name="Gonzalez-Halphen D."/>
            <person name="Hallmann A."/>
            <person name="Hanikenne M."/>
            <person name="Hippler M."/>
            <person name="Inwood W."/>
            <person name="Jabbari K."/>
            <person name="Kalanon M."/>
            <person name="Kuras R."/>
            <person name="Lefebvre P.A."/>
            <person name="Lemaire S.D."/>
            <person name="Lobanov A.V."/>
            <person name="Lohr M."/>
            <person name="Manuell A."/>
            <person name="Meier I."/>
            <person name="Mets L."/>
            <person name="Mittag M."/>
            <person name="Mittelmeier T."/>
            <person name="Moroney J.V."/>
            <person name="Moseley J."/>
            <person name="Napoli C."/>
            <person name="Nedelcu A.M."/>
            <person name="Niyogi K."/>
            <person name="Novoselov S.V."/>
            <person name="Paulsen I.T."/>
            <person name="Pazour G."/>
            <person name="Purton S."/>
            <person name="Ral J.P."/>
            <person name="Riano-Pachon D.M."/>
            <person name="Riekhof W."/>
            <person name="Rymarquis L."/>
            <person name="Schroda M."/>
            <person name="Stern D."/>
            <person name="Umen J."/>
            <person name="Willows R."/>
            <person name="Wilson N."/>
            <person name="Zimmer S.L."/>
            <person name="Allmer J."/>
            <person name="Balk J."/>
            <person name="Bisova K."/>
            <person name="Chen C.J."/>
            <person name="Elias M."/>
            <person name="Gendler K."/>
            <person name="Hauser C."/>
            <person name="Lamb M.R."/>
            <person name="Ledford H."/>
            <person name="Long J.C."/>
            <person name="Minagawa J."/>
            <person name="Page M.D."/>
            <person name="Pan J."/>
            <person name="Pootakham W."/>
            <person name="Roje S."/>
            <person name="Rose A."/>
            <person name="Stahlberg E."/>
            <person name="Terauchi A.M."/>
            <person name="Yang P."/>
            <person name="Ball S."/>
            <person name="Bowler C."/>
            <person name="Dieckmann C.L."/>
            <person name="Gladyshev V.N."/>
            <person name="Green P."/>
            <person name="Jorgensen R."/>
            <person name="Mayfield S."/>
            <person name="Mueller-Roeber B."/>
            <person name="Rajamani S."/>
            <person name="Sayre R.T."/>
            <person name="Brokstein P."/>
            <person name="Dubchak I."/>
            <person name="Goodstein D."/>
            <person name="Hornick L."/>
            <person name="Huang Y.W."/>
            <person name="Jhaveri J."/>
            <person name="Luo Y."/>
            <person name="Martinez D."/>
            <person name="Ngau W.C."/>
            <person name="Otillar B."/>
            <person name="Poliakov A."/>
            <person name="Porter A."/>
            <person name="Szajkowski L."/>
            <person name="Werner G."/>
            <person name="Zhou K."/>
            <person name="Grigoriev I.V."/>
            <person name="Rokhsar D.S."/>
            <person name="Grossman A.R."/>
        </authorList>
    </citation>
    <scope>NUCLEOTIDE SEQUENCE [LARGE SCALE GENOMIC DNA]</scope>
    <source>
        <strain evidence="2">CC-503</strain>
    </source>
</reference>
<evidence type="ECO:0000313" key="2">
    <source>
        <dbReference type="Proteomes" id="UP000006906"/>
    </source>
</evidence>
<sequence length="452" mass="48475">MHGVGGHSKEGASSRERLQNCNIVRSERERTLSRRARCGRVTLTFLCRDAFFQPQSRSGRPRRQASIARGAMQEVLAAARASKQVAEYAEASRVRVVDGWGDGLPAAMAAAVQARGGGLVRLRVRQDHEVVQRQRRSWRARAALVEALGIERYDNPSSAAKLVLLQAKPGAVLADVSPGEHMCMVLSALLGLLACPDLEDQVYNEIAGLLAGVELDHGRALRQRIGGKLREAVEVLEEYVAHLRSISDSAQLPKAEHELRRAQEALEMLAAPADTDDSMLEVDTVKVVVDIMTGLDVNVLVVSLVDQQDLGGHVTAAYSRTTHVALRELAVSGGGALELPSCSTVVLFFAHNHANSVLLGKVGDQKTEVEVLLDMAAETHEWRQGGVVSLGSGGAIGAAAVQRGSAAGSFVQPQSAEVLHRFVPTFVPCASVLQRAAQWVQLNEACVGIPQT</sequence>
<organism evidence="1 2">
    <name type="scientific">Chlamydomonas reinhardtii</name>
    <name type="common">Chlamydomonas smithii</name>
    <dbReference type="NCBI Taxonomy" id="3055"/>
    <lineage>
        <taxon>Eukaryota</taxon>
        <taxon>Viridiplantae</taxon>
        <taxon>Chlorophyta</taxon>
        <taxon>core chlorophytes</taxon>
        <taxon>Chlorophyceae</taxon>
        <taxon>CS clade</taxon>
        <taxon>Chlamydomonadales</taxon>
        <taxon>Chlamydomonadaceae</taxon>
        <taxon>Chlamydomonas</taxon>
    </lineage>
</organism>
<name>A0A2K3CRI2_CHLRE</name>
<dbReference type="EMBL" id="CM008978">
    <property type="protein sequence ID" value="PNW70893.1"/>
    <property type="molecule type" value="Genomic_DNA"/>
</dbReference>
<keyword evidence="2" id="KW-1185">Reference proteome</keyword>
<dbReference type="Gramene" id="PNW70893">
    <property type="protein sequence ID" value="PNW70893"/>
    <property type="gene ID" value="CHLRE_17g737800v5"/>
</dbReference>